<evidence type="ECO:0000256" key="1">
    <source>
        <dbReference type="ARBA" id="ARBA00009963"/>
    </source>
</evidence>
<organism evidence="2">
    <name type="scientific">Cacopsylla melanoneura</name>
    <dbReference type="NCBI Taxonomy" id="428564"/>
    <lineage>
        <taxon>Eukaryota</taxon>
        <taxon>Metazoa</taxon>
        <taxon>Ecdysozoa</taxon>
        <taxon>Arthropoda</taxon>
        <taxon>Hexapoda</taxon>
        <taxon>Insecta</taxon>
        <taxon>Pterygota</taxon>
        <taxon>Neoptera</taxon>
        <taxon>Paraneoptera</taxon>
        <taxon>Hemiptera</taxon>
        <taxon>Sternorrhyncha</taxon>
        <taxon>Psylloidea</taxon>
        <taxon>Psyllidae</taxon>
        <taxon>Psyllinae</taxon>
        <taxon>Cacopsylla</taxon>
    </lineage>
</organism>
<dbReference type="InterPro" id="IPR037002">
    <property type="entry name" value="Microviridae_protein_F_sf"/>
</dbReference>
<dbReference type="GO" id="GO:0005198">
    <property type="term" value="F:structural molecule activity"/>
    <property type="evidence" value="ECO:0007669"/>
    <property type="project" value="InterPro"/>
</dbReference>
<evidence type="ECO:0000313" key="2">
    <source>
        <dbReference type="EMBL" id="CAG6647519.1"/>
    </source>
</evidence>
<dbReference type="EMBL" id="HBUF01147402">
    <property type="protein sequence ID" value="CAG6647519.1"/>
    <property type="molecule type" value="Transcribed_RNA"/>
</dbReference>
<protein>
    <submittedName>
        <fullName evidence="2">Capsid protein F</fullName>
    </submittedName>
</protein>
<dbReference type="AlphaFoldDB" id="A0A8D8REL7"/>
<reference evidence="2" key="1">
    <citation type="submission" date="2021-05" db="EMBL/GenBank/DDBJ databases">
        <authorList>
            <person name="Alioto T."/>
            <person name="Alioto T."/>
            <person name="Gomez Garrido J."/>
        </authorList>
    </citation>
    <scope>NUCLEOTIDE SEQUENCE</scope>
</reference>
<comment type="similarity">
    <text evidence="1">Belongs to the microviridae F protein family.</text>
</comment>
<dbReference type="Pfam" id="PF02305">
    <property type="entry name" value="Phage_F"/>
    <property type="match status" value="1"/>
</dbReference>
<accession>A0A8D8REL7</accession>
<dbReference type="SUPFAM" id="SSF88645">
    <property type="entry name" value="ssDNA viruses"/>
    <property type="match status" value="1"/>
</dbReference>
<sequence>MSNIQTGAERMPHDLSHLGFLAGQIGRLITISTTPAIAGDSFETFSSSRSSILRDLQFFMTFSAPQFFETFRAPRSSILHRPSIHQDLQFFETFSSSILRDLQFFKIFNSP</sequence>
<dbReference type="InterPro" id="IPR003514">
    <property type="entry name" value="Microviridae_protein_F"/>
</dbReference>
<proteinExistence type="inferred from homology"/>
<name>A0A8D8REL7_9HEMI</name>
<dbReference type="InterPro" id="IPR016184">
    <property type="entry name" value="Capsid/spike_ssDNA_virus"/>
</dbReference>
<dbReference type="Gene3D" id="2.60.169.10">
    <property type="entry name" value="Microviridae F protein"/>
    <property type="match status" value="1"/>
</dbReference>